<dbReference type="GO" id="GO:0044550">
    <property type="term" value="P:secondary metabolite biosynthetic process"/>
    <property type="evidence" value="ECO:0007669"/>
    <property type="project" value="TreeGrafter"/>
</dbReference>
<dbReference type="InterPro" id="IPR036736">
    <property type="entry name" value="ACP-like_sf"/>
</dbReference>
<dbReference type="CDD" id="cd05918">
    <property type="entry name" value="A_NRPS_SidN3_like"/>
    <property type="match status" value="1"/>
</dbReference>
<dbReference type="GO" id="GO:0043041">
    <property type="term" value="P:amino acid activation for nonribosomal peptide biosynthetic process"/>
    <property type="evidence" value="ECO:0007669"/>
    <property type="project" value="TreeGrafter"/>
</dbReference>
<dbReference type="Gene3D" id="3.30.559.10">
    <property type="entry name" value="Chloramphenicol acetyltransferase-like domain"/>
    <property type="match status" value="1"/>
</dbReference>
<dbReference type="EMBL" id="LKMD01000228">
    <property type="protein sequence ID" value="PIA81343.1"/>
    <property type="molecule type" value="Genomic_DNA"/>
</dbReference>
<name>A0A2G5GMW8_CERBT</name>
<evidence type="ECO:0000313" key="6">
    <source>
        <dbReference type="EMBL" id="PIA81343.1"/>
    </source>
</evidence>
<evidence type="ECO:0000259" key="4">
    <source>
        <dbReference type="Pfam" id="PF00550"/>
    </source>
</evidence>
<sequence>MESITAFPPQPNIDSTPSWKVVKQDMELSKLQAPEVKTFVYRAFAAVIWAYTGDKTISFVAATCSQSGLRDIAVHEYQQSEASPDERDFMLIGKTALERLPSSRSILIHLCDDHATCTEQLSLPPDNALQLSFQVISEGRFVQFAARFDQSSLDRSHVRSYLQVLVNAAKALQSATMPGVLRVVSEISMSDKNFIQQWNGEPQRLISECIHDRISRIFTSDSGKIAVESWDGRLSREYVELESSSIATLLVNAGVQPQRSVGILMHKSKSVPTCMLGVLKSGAAFILTDPALPRKRLETIIKKLSIEHVLTTRSHVHLIHDLVPSVFVEISQGHFAAASPDERQRVFSTRSTTKLPHVSPSSVAFYIFTSGSSGIPKAVEISHAAFVTSCEENNQCGIYESTRTLQYASYNFLPSIVEILGTFMAGGVLCIPGPEERMDNLSGAIQRLQPSLVCLTSSVASVLDPDEVSSVKELMLLGEPLQRTTAATWLTSQTTVLRHGYGQSEAGGQCCDIALTQSSRSYRVIGNHSHLNFWIVDPSDHNRLMPVGGIGELLLEGHSLATGYYEEPALTSAVFISAPSWAHTLNAGTDGRRWYKTGDLVQYQANGDIVLYGRKDFQLKVNGQRVESTDIEHYIKAACPDEVEQVVVDKLGPEHDQKLTAIVKLQADIASTLMAPSTFRAIMYESLKNLVPAYMIPSKVVFTAEMPKTATGKLHRRALRQQLNCSGEEHVLAQEVVRTGATQFEDPGTDLIRSLCSKVLNLGDKPFTAESDWISLGGDSLSAIRFIKHARDLGFRLSTTDLMMGRKLSELCCGRRPSNVPSTSVGQCSLGTAQLFPLTDFQRRYLPLVNGSTPGLLCKYELSFRGRIDSQRLQETVYRWIESIDALRLSFSSDSGHLVQSFLSPSSSAWRCRVVLGFDRQSVAALSAQHDFLKHPVLAILCDTPEPGQADSCLVLHISHSIMDATSSNYLFQDLVDIYAGRAAEVRPSFAQYLEERMAREYHTSIEYWRALLAGSKPQLLRSALRPLGGLSNQDMATSTVTHVAILPTGDGPKATMSTVVHTAWSLVLSVLANSSDVMFLYLSHGRDDRFEGSDAVIGCCVNEVPCRVILDDLSSSSKVLNNLQEQIIQSMAHAHLGASTIANKCTDWPQKETMYDHSSLVVHQNVPIEHSWAMGKDGYMNLQEVTFEEQWSYDFDLSTSSSSANELYVELKCLQSLYTVEELEAVMQGFLIAVRMLKEGMRNVADIKANVRAVEHLPIVVSAESGSVRMEQSRL</sequence>
<feature type="domain" description="Condensation" evidence="5">
    <location>
        <begin position="835"/>
        <end position="1237"/>
    </location>
</feature>
<dbReference type="Gene3D" id="3.30.559.30">
    <property type="entry name" value="Nonribosomal peptide synthetase, condensation domain"/>
    <property type="match status" value="1"/>
</dbReference>
<evidence type="ECO:0000259" key="3">
    <source>
        <dbReference type="Pfam" id="PF00501"/>
    </source>
</evidence>
<evidence type="ECO:0000313" key="9">
    <source>
        <dbReference type="Proteomes" id="UP001302367"/>
    </source>
</evidence>
<dbReference type="InterPro" id="IPR042099">
    <property type="entry name" value="ANL_N_sf"/>
</dbReference>
<reference evidence="6 8" key="1">
    <citation type="submission" date="2015-10" db="EMBL/GenBank/DDBJ databases">
        <title>The cercosporin biosynthetic gene cluster was horizontally transferred to several fungal lineages and shown to be expanded in Cercospora beticola based on microsynteny with recipient genomes.</title>
        <authorList>
            <person name="De Jonge R."/>
            <person name="Ebert M.K."/>
            <person name="Suttle J.C."/>
            <person name="Jurick Ii W.M."/>
            <person name="Secor G.A."/>
            <person name="Thomma B.P."/>
            <person name="Van De Peer Y."/>
            <person name="Bolton M.D."/>
        </authorList>
    </citation>
    <scope>NUCLEOTIDE SEQUENCE [LARGE SCALE GENOMIC DNA]</scope>
    <source>
        <strain evidence="6 8">09-40</strain>
    </source>
</reference>
<dbReference type="GO" id="GO:0005737">
    <property type="term" value="C:cytoplasm"/>
    <property type="evidence" value="ECO:0007669"/>
    <property type="project" value="TreeGrafter"/>
</dbReference>
<keyword evidence="1" id="KW-0596">Phosphopantetheine</keyword>
<keyword evidence="9" id="KW-1185">Reference proteome</keyword>
<organism evidence="6 8">
    <name type="scientific">Cercospora beticola</name>
    <name type="common">Sugarbeet leaf spot fungus</name>
    <dbReference type="NCBI Taxonomy" id="122368"/>
    <lineage>
        <taxon>Eukaryota</taxon>
        <taxon>Fungi</taxon>
        <taxon>Dikarya</taxon>
        <taxon>Ascomycota</taxon>
        <taxon>Pezizomycotina</taxon>
        <taxon>Dothideomycetes</taxon>
        <taxon>Dothideomycetidae</taxon>
        <taxon>Mycosphaerellales</taxon>
        <taxon>Mycosphaerellaceae</taxon>
        <taxon>Cercospora</taxon>
    </lineage>
</organism>
<dbReference type="Proteomes" id="UP001302367">
    <property type="component" value="Chromosome 2"/>
</dbReference>
<dbReference type="Pfam" id="PF00668">
    <property type="entry name" value="Condensation"/>
    <property type="match status" value="1"/>
</dbReference>
<dbReference type="GO" id="GO:0003824">
    <property type="term" value="F:catalytic activity"/>
    <property type="evidence" value="ECO:0007669"/>
    <property type="project" value="InterPro"/>
</dbReference>
<dbReference type="SUPFAM" id="SSF56801">
    <property type="entry name" value="Acetyl-CoA synthetase-like"/>
    <property type="match status" value="1"/>
</dbReference>
<dbReference type="SUPFAM" id="SSF47336">
    <property type="entry name" value="ACP-like"/>
    <property type="match status" value="1"/>
</dbReference>
<dbReference type="PANTHER" id="PTHR45527:SF12">
    <property type="entry name" value="NONRIBOSOMAL PEPTIDE SYNTHETASE IVOA"/>
    <property type="match status" value="1"/>
</dbReference>
<evidence type="ECO:0000259" key="5">
    <source>
        <dbReference type="Pfam" id="PF00668"/>
    </source>
</evidence>
<dbReference type="InterPro" id="IPR009081">
    <property type="entry name" value="PP-bd_ACP"/>
</dbReference>
<dbReference type="InterPro" id="IPR023213">
    <property type="entry name" value="CAT-like_dom_sf"/>
</dbReference>
<dbReference type="EMBL" id="CP134185">
    <property type="protein sequence ID" value="WPA97564.1"/>
    <property type="molecule type" value="Genomic_DNA"/>
</dbReference>
<reference evidence="7 9" key="2">
    <citation type="submission" date="2023-09" db="EMBL/GenBank/DDBJ databases">
        <title>Complete-Gapless Cercospora beticola genome.</title>
        <authorList>
            <person name="Wyatt N.A."/>
            <person name="Spanner R.E."/>
            <person name="Bolton M.D."/>
        </authorList>
    </citation>
    <scope>NUCLEOTIDE SEQUENCE [LARGE SCALE GENOMIC DNA]</scope>
    <source>
        <strain evidence="7">Cb09-40</strain>
    </source>
</reference>
<accession>A0A2G5GMW8</accession>
<dbReference type="Gene3D" id="3.40.50.12780">
    <property type="entry name" value="N-terminal domain of ligase-like"/>
    <property type="match status" value="1"/>
</dbReference>
<dbReference type="InterPro" id="IPR000873">
    <property type="entry name" value="AMP-dep_synth/lig_dom"/>
</dbReference>
<proteinExistence type="predicted"/>
<dbReference type="GO" id="GO:0031177">
    <property type="term" value="F:phosphopantetheine binding"/>
    <property type="evidence" value="ECO:0007669"/>
    <property type="project" value="TreeGrafter"/>
</dbReference>
<dbReference type="InterPro" id="IPR001242">
    <property type="entry name" value="Condensation_dom"/>
</dbReference>
<dbReference type="SUPFAM" id="SSF52777">
    <property type="entry name" value="CoA-dependent acyltransferases"/>
    <property type="match status" value="2"/>
</dbReference>
<dbReference type="Gene3D" id="3.30.300.30">
    <property type="match status" value="1"/>
</dbReference>
<evidence type="ECO:0000313" key="8">
    <source>
        <dbReference type="Proteomes" id="UP000230605"/>
    </source>
</evidence>
<feature type="domain" description="Carrier" evidence="4">
    <location>
        <begin position="751"/>
        <end position="812"/>
    </location>
</feature>
<dbReference type="Pfam" id="PF00550">
    <property type="entry name" value="PP-binding"/>
    <property type="match status" value="1"/>
</dbReference>
<gene>
    <name evidence="6" type="ORF">CB0940_12170</name>
    <name evidence="7" type="ORF">RHO25_002174</name>
</gene>
<dbReference type="AlphaFoldDB" id="A0A2G5GMW8"/>
<dbReference type="Proteomes" id="UP000230605">
    <property type="component" value="Unassembled WGS sequence"/>
</dbReference>
<evidence type="ECO:0000256" key="2">
    <source>
        <dbReference type="ARBA" id="ARBA00022553"/>
    </source>
</evidence>
<dbReference type="InterPro" id="IPR020845">
    <property type="entry name" value="AMP-binding_CS"/>
</dbReference>
<dbReference type="Gene3D" id="1.10.1200.10">
    <property type="entry name" value="ACP-like"/>
    <property type="match status" value="1"/>
</dbReference>
<protein>
    <submittedName>
        <fullName evidence="6">Nonribosomal peptide synthetase 4</fullName>
    </submittedName>
</protein>
<dbReference type="PROSITE" id="PS00455">
    <property type="entry name" value="AMP_BINDING"/>
    <property type="match status" value="1"/>
</dbReference>
<dbReference type="OrthoDB" id="3642034at2759"/>
<evidence type="ECO:0000313" key="7">
    <source>
        <dbReference type="EMBL" id="WPA97564.1"/>
    </source>
</evidence>
<dbReference type="PANTHER" id="PTHR45527">
    <property type="entry name" value="NONRIBOSOMAL PEPTIDE SYNTHETASE"/>
    <property type="match status" value="1"/>
</dbReference>
<dbReference type="Pfam" id="PF00501">
    <property type="entry name" value="AMP-binding"/>
    <property type="match status" value="1"/>
</dbReference>
<feature type="domain" description="AMP-dependent synthetase/ligase" evidence="3">
    <location>
        <begin position="223"/>
        <end position="565"/>
    </location>
</feature>
<keyword evidence="2" id="KW-0597">Phosphoprotein</keyword>
<evidence type="ECO:0000256" key="1">
    <source>
        <dbReference type="ARBA" id="ARBA00022450"/>
    </source>
</evidence>
<dbReference type="InterPro" id="IPR045851">
    <property type="entry name" value="AMP-bd_C_sf"/>
</dbReference>